<dbReference type="GO" id="GO:0006355">
    <property type="term" value="P:regulation of DNA-templated transcription"/>
    <property type="evidence" value="ECO:0007669"/>
    <property type="project" value="InterPro"/>
</dbReference>
<protein>
    <submittedName>
        <fullName evidence="9">DNA polymerase subunit UmuD</fullName>
    </submittedName>
</protein>
<dbReference type="Pfam" id="PF00717">
    <property type="entry name" value="Peptidase_S24"/>
    <property type="match status" value="1"/>
</dbReference>
<dbReference type="PANTHER" id="PTHR33516:SF2">
    <property type="entry name" value="LEXA REPRESSOR-RELATED"/>
    <property type="match status" value="1"/>
</dbReference>
<dbReference type="InterPro" id="IPR036286">
    <property type="entry name" value="LexA/Signal_pep-like_sf"/>
</dbReference>
<keyword evidence="10" id="KW-1185">Reference proteome</keyword>
<dbReference type="InterPro" id="IPR039418">
    <property type="entry name" value="LexA-like"/>
</dbReference>
<evidence type="ECO:0000256" key="6">
    <source>
        <dbReference type="ARBA" id="ARBA00023236"/>
    </source>
</evidence>
<evidence type="ECO:0000259" key="8">
    <source>
        <dbReference type="Pfam" id="PF00717"/>
    </source>
</evidence>
<dbReference type="CDD" id="cd06529">
    <property type="entry name" value="S24_LexA-like"/>
    <property type="match status" value="1"/>
</dbReference>
<dbReference type="PRINTS" id="PR00726">
    <property type="entry name" value="LEXASERPTASE"/>
</dbReference>
<feature type="domain" description="Peptidase S24/S26A/S26B/S26C" evidence="8">
    <location>
        <begin position="21"/>
        <end position="130"/>
    </location>
</feature>
<organism evidence="9 10">
    <name type="scientific">Glutamicibacter mishrai</name>
    <dbReference type="NCBI Taxonomy" id="1775880"/>
    <lineage>
        <taxon>Bacteria</taxon>
        <taxon>Bacillati</taxon>
        <taxon>Actinomycetota</taxon>
        <taxon>Actinomycetes</taxon>
        <taxon>Micrococcales</taxon>
        <taxon>Micrococcaceae</taxon>
        <taxon>Glutamicibacter</taxon>
    </lineage>
</organism>
<accession>A0A6H0SNK0</accession>
<keyword evidence="4 7" id="KW-0068">Autocatalytic cleavage</keyword>
<evidence type="ECO:0000313" key="9">
    <source>
        <dbReference type="EMBL" id="QIV88740.1"/>
    </source>
</evidence>
<dbReference type="RefSeq" id="WP_028268586.1">
    <property type="nucleotide sequence ID" value="NZ_CP032549.1"/>
</dbReference>
<evidence type="ECO:0000256" key="3">
    <source>
        <dbReference type="ARBA" id="ARBA00022801"/>
    </source>
</evidence>
<reference evidence="9 10" key="1">
    <citation type="submission" date="2018-09" db="EMBL/GenBank/DDBJ databases">
        <title>Glutamicibacter mishrai S5-52T (LMG 29155T = KCTC 39846T).</title>
        <authorList>
            <person name="Das S.K."/>
        </authorList>
    </citation>
    <scope>NUCLEOTIDE SEQUENCE [LARGE SCALE GENOMIC DNA]</scope>
    <source>
        <strain evidence="9 10">S5-52</strain>
    </source>
</reference>
<evidence type="ECO:0000256" key="7">
    <source>
        <dbReference type="RuleBase" id="RU003991"/>
    </source>
</evidence>
<gene>
    <name evidence="9" type="ORF">D3791_10055</name>
</gene>
<evidence type="ECO:0000256" key="1">
    <source>
        <dbReference type="ARBA" id="ARBA00007484"/>
    </source>
</evidence>
<evidence type="ECO:0000313" key="10">
    <source>
        <dbReference type="Proteomes" id="UP000502331"/>
    </source>
</evidence>
<evidence type="ECO:0000256" key="2">
    <source>
        <dbReference type="ARBA" id="ARBA00022763"/>
    </source>
</evidence>
<dbReference type="InterPro" id="IPR006197">
    <property type="entry name" value="Peptidase_S24_LexA"/>
</dbReference>
<keyword evidence="2" id="KW-0227">DNA damage</keyword>
<name>A0A6H0SNK0_9MICC</name>
<dbReference type="GO" id="GO:0006281">
    <property type="term" value="P:DNA repair"/>
    <property type="evidence" value="ECO:0007669"/>
    <property type="project" value="UniProtKB-KW"/>
</dbReference>
<dbReference type="GO" id="GO:0009432">
    <property type="term" value="P:SOS response"/>
    <property type="evidence" value="ECO:0007669"/>
    <property type="project" value="UniProtKB-KW"/>
</dbReference>
<dbReference type="PANTHER" id="PTHR33516">
    <property type="entry name" value="LEXA REPRESSOR"/>
    <property type="match status" value="1"/>
</dbReference>
<dbReference type="Gene3D" id="2.10.109.10">
    <property type="entry name" value="Umud Fragment, subunit A"/>
    <property type="match status" value="1"/>
</dbReference>
<dbReference type="AlphaFoldDB" id="A0A6H0SNK0"/>
<proteinExistence type="inferred from homology"/>
<keyword evidence="5" id="KW-0234">DNA repair</keyword>
<dbReference type="Proteomes" id="UP000502331">
    <property type="component" value="Chromosome"/>
</dbReference>
<dbReference type="InterPro" id="IPR015927">
    <property type="entry name" value="Peptidase_S24_S26A/B/C"/>
</dbReference>
<keyword evidence="6" id="KW-0742">SOS response</keyword>
<dbReference type="GO" id="GO:0003677">
    <property type="term" value="F:DNA binding"/>
    <property type="evidence" value="ECO:0007669"/>
    <property type="project" value="InterPro"/>
</dbReference>
<dbReference type="InterPro" id="IPR050077">
    <property type="entry name" value="LexA_repressor"/>
</dbReference>
<comment type="similarity">
    <text evidence="1 7">Belongs to the peptidase S24 family.</text>
</comment>
<sequence length="138" mass="15031">MADEQELMPPGASQGPVQAVSAMGFPSPARDYFDGGLDLNRLLVRDRVSTFIMRVSGHAMQSAGIYDGDEVIVDRSLSVRDGSVVIVNLNGQMLVRRWHIDGSNVGLLSDESPLPVWLTEGDEVGVFGVITRCLHHVR</sequence>
<evidence type="ECO:0000256" key="5">
    <source>
        <dbReference type="ARBA" id="ARBA00023204"/>
    </source>
</evidence>
<dbReference type="SUPFAM" id="SSF51306">
    <property type="entry name" value="LexA/Signal peptidase"/>
    <property type="match status" value="1"/>
</dbReference>
<dbReference type="NCBIfam" id="NF007621">
    <property type="entry name" value="PRK10276.1"/>
    <property type="match status" value="1"/>
</dbReference>
<keyword evidence="3 7" id="KW-0378">Hydrolase</keyword>
<evidence type="ECO:0000256" key="4">
    <source>
        <dbReference type="ARBA" id="ARBA00022813"/>
    </source>
</evidence>
<dbReference type="GO" id="GO:0016787">
    <property type="term" value="F:hydrolase activity"/>
    <property type="evidence" value="ECO:0007669"/>
    <property type="project" value="UniProtKB-KW"/>
</dbReference>
<dbReference type="EMBL" id="CP032549">
    <property type="protein sequence ID" value="QIV88740.1"/>
    <property type="molecule type" value="Genomic_DNA"/>
</dbReference>